<keyword evidence="20" id="KW-0443">Lipid metabolism</keyword>
<evidence type="ECO:0000256" key="36">
    <source>
        <dbReference type="ARBA" id="ARBA00049053"/>
    </source>
</evidence>
<comment type="similarity">
    <text evidence="9">Belongs to the 'GDXG' lipolytic enzyme family.</text>
</comment>
<comment type="catalytic activity">
    <reaction evidence="32">
        <text>a diacylglycerol + H2O = a monoacylglycerol + a fatty acid + H(+)</text>
        <dbReference type="Rhea" id="RHEA:32731"/>
        <dbReference type="ChEBI" id="CHEBI:15377"/>
        <dbReference type="ChEBI" id="CHEBI:15378"/>
        <dbReference type="ChEBI" id="CHEBI:17408"/>
        <dbReference type="ChEBI" id="CHEBI:18035"/>
        <dbReference type="ChEBI" id="CHEBI:28868"/>
        <dbReference type="EC" id="3.1.1.79"/>
    </reaction>
</comment>
<evidence type="ECO:0000256" key="43">
    <source>
        <dbReference type="SAM" id="MobiDB-lite"/>
    </source>
</evidence>
<keyword evidence="23" id="KW-0753">Steroid metabolism</keyword>
<feature type="region of interest" description="Disordered" evidence="43">
    <location>
        <begin position="349"/>
        <end position="381"/>
    </location>
</feature>
<feature type="region of interest" description="Disordered" evidence="43">
    <location>
        <begin position="1"/>
        <end position="205"/>
    </location>
</feature>
<evidence type="ECO:0000256" key="42">
    <source>
        <dbReference type="PROSITE-ProRule" id="PRU10038"/>
    </source>
</evidence>
<feature type="domain" description="Hormone-sensitive lipase N-terminal" evidence="44">
    <location>
        <begin position="397"/>
        <end position="704"/>
    </location>
</feature>
<protein>
    <recommendedName>
        <fullName evidence="12">Hormone-sensitive lipase</fullName>
        <ecNumber evidence="11">3.1.1.23</ecNumber>
        <ecNumber evidence="10">3.1.1.79</ecNumber>
    </recommendedName>
    <alternativeName>
        <fullName evidence="26">Monoacylglycerol lipase LIPE</fullName>
    </alternativeName>
    <alternativeName>
        <fullName evidence="25">Retinyl ester hydrolase</fullName>
    </alternativeName>
</protein>
<comment type="catalytic activity">
    <reaction evidence="1">
        <text>a triacylglycerol + H2O = a diacylglycerol + a fatty acid + H(+)</text>
        <dbReference type="Rhea" id="RHEA:12044"/>
        <dbReference type="ChEBI" id="CHEBI:15377"/>
        <dbReference type="ChEBI" id="CHEBI:15378"/>
        <dbReference type="ChEBI" id="CHEBI:17855"/>
        <dbReference type="ChEBI" id="CHEBI:18035"/>
        <dbReference type="ChEBI" id="CHEBI:28868"/>
        <dbReference type="EC" id="3.1.1.79"/>
    </reaction>
</comment>
<comment type="catalytic activity">
    <reaction evidence="39">
        <text>1,3-di-(9Z-octadecenoyl)-glycerol + H2O = 1-(9Z-octadecenoyl)-glycerol + (9Z)-octadecenoate + H(+)</text>
        <dbReference type="Rhea" id="RHEA:39939"/>
        <dbReference type="ChEBI" id="CHEBI:15377"/>
        <dbReference type="ChEBI" id="CHEBI:15378"/>
        <dbReference type="ChEBI" id="CHEBI:30823"/>
        <dbReference type="ChEBI" id="CHEBI:75342"/>
        <dbReference type="ChEBI" id="CHEBI:75735"/>
    </reaction>
    <physiologicalReaction direction="left-to-right" evidence="39">
        <dbReference type="Rhea" id="RHEA:39940"/>
    </physiologicalReaction>
</comment>
<evidence type="ECO:0000313" key="47">
    <source>
        <dbReference type="Proteomes" id="UP001488838"/>
    </source>
</evidence>
<evidence type="ECO:0000256" key="1">
    <source>
        <dbReference type="ARBA" id="ARBA00000803"/>
    </source>
</evidence>
<evidence type="ECO:0000256" key="22">
    <source>
        <dbReference type="ARBA" id="ARBA00023166"/>
    </source>
</evidence>
<keyword evidence="16" id="KW-0597">Phosphoprotein</keyword>
<evidence type="ECO:0000256" key="17">
    <source>
        <dbReference type="ARBA" id="ARBA00022677"/>
    </source>
</evidence>
<evidence type="ECO:0000256" key="31">
    <source>
        <dbReference type="ARBA" id="ARBA00047653"/>
    </source>
</evidence>
<evidence type="ECO:0000256" key="20">
    <source>
        <dbReference type="ARBA" id="ARBA00023098"/>
    </source>
</evidence>
<evidence type="ECO:0000256" key="37">
    <source>
        <dbReference type="ARBA" id="ARBA00049143"/>
    </source>
</evidence>
<evidence type="ECO:0000256" key="2">
    <source>
        <dbReference type="ARBA" id="ARBA00001613"/>
    </source>
</evidence>
<comment type="catalytic activity">
    <reaction evidence="41">
        <text>1,2-di-(9Z-octadecenoyl)-sn-glycerol + H2O = (9Z-octadecenoyl)-glycerol + (9Z)-octadecenoate + H(+)</text>
        <dbReference type="Rhea" id="RHEA:39935"/>
        <dbReference type="ChEBI" id="CHEBI:15377"/>
        <dbReference type="ChEBI" id="CHEBI:15378"/>
        <dbReference type="ChEBI" id="CHEBI:30823"/>
        <dbReference type="ChEBI" id="CHEBI:52333"/>
        <dbReference type="ChEBI" id="CHEBI:75937"/>
    </reaction>
    <physiologicalReaction direction="left-to-right" evidence="41">
        <dbReference type="Rhea" id="RHEA:39936"/>
    </physiologicalReaction>
</comment>
<evidence type="ECO:0000256" key="8">
    <source>
        <dbReference type="ARBA" id="ARBA00005189"/>
    </source>
</evidence>
<evidence type="ECO:0000256" key="11">
    <source>
        <dbReference type="ARBA" id="ARBA00013254"/>
    </source>
</evidence>
<dbReference type="EMBL" id="JBBHLL010000686">
    <property type="protein sequence ID" value="KAK7798519.1"/>
    <property type="molecule type" value="Genomic_DNA"/>
</dbReference>
<evidence type="ECO:0000256" key="40">
    <source>
        <dbReference type="ARBA" id="ARBA00049461"/>
    </source>
</evidence>
<comment type="catalytic activity">
    <reaction evidence="37">
        <text>2,3-di-(9Z)-octadecenoyl-sn-glycerol + H2O = 2-(9Z-octadecenoyl)-glycerol + (9Z)-octadecenoate + H(+)</text>
        <dbReference type="Rhea" id="RHEA:38383"/>
        <dbReference type="ChEBI" id="CHEBI:15377"/>
        <dbReference type="ChEBI" id="CHEBI:15378"/>
        <dbReference type="ChEBI" id="CHEBI:30823"/>
        <dbReference type="ChEBI" id="CHEBI:73990"/>
        <dbReference type="ChEBI" id="CHEBI:75824"/>
    </reaction>
    <physiologicalReaction direction="left-to-right" evidence="37">
        <dbReference type="Rhea" id="RHEA:38384"/>
    </physiologicalReaction>
</comment>
<comment type="catalytic activity">
    <reaction evidence="35">
        <text>1,2-di-(9Z-octadecenoyl)-glycerol + H2O = (9Z-octadecenoyl)-glycerol + (9Z)-octadecenoate + H(+)</text>
        <dbReference type="Rhea" id="RHEA:38455"/>
        <dbReference type="ChEBI" id="CHEBI:15377"/>
        <dbReference type="ChEBI" id="CHEBI:15378"/>
        <dbReference type="ChEBI" id="CHEBI:30823"/>
        <dbReference type="ChEBI" id="CHEBI:52323"/>
        <dbReference type="ChEBI" id="CHEBI:75937"/>
    </reaction>
    <physiologicalReaction direction="left-to-right" evidence="35">
        <dbReference type="Rhea" id="RHEA:38456"/>
    </physiologicalReaction>
</comment>
<evidence type="ECO:0000259" key="45">
    <source>
        <dbReference type="Pfam" id="PF07859"/>
    </source>
</evidence>
<keyword evidence="13" id="KW-1003">Cell membrane</keyword>
<dbReference type="GO" id="GO:0047372">
    <property type="term" value="F:monoacylglycerol lipase activity"/>
    <property type="evidence" value="ECO:0007669"/>
    <property type="project" value="UniProtKB-EC"/>
</dbReference>
<dbReference type="GO" id="GO:0005811">
    <property type="term" value="C:lipid droplet"/>
    <property type="evidence" value="ECO:0007669"/>
    <property type="project" value="UniProtKB-SubCell"/>
</dbReference>
<comment type="catalytic activity">
    <reaction evidence="40">
        <text>2-(9Z-octadecenoyl)-glycerol + H2O = glycerol + (9Z)-octadecenoate + H(+)</text>
        <dbReference type="Rhea" id="RHEA:38491"/>
        <dbReference type="ChEBI" id="CHEBI:15377"/>
        <dbReference type="ChEBI" id="CHEBI:15378"/>
        <dbReference type="ChEBI" id="CHEBI:17754"/>
        <dbReference type="ChEBI" id="CHEBI:30823"/>
        <dbReference type="ChEBI" id="CHEBI:73990"/>
    </reaction>
    <physiologicalReaction direction="left-to-right" evidence="40">
        <dbReference type="Rhea" id="RHEA:38492"/>
    </physiologicalReaction>
</comment>
<evidence type="ECO:0000256" key="33">
    <source>
        <dbReference type="ARBA" id="ARBA00048386"/>
    </source>
</evidence>
<feature type="non-terminal residue" evidence="46">
    <location>
        <position position="1"/>
    </location>
</feature>
<comment type="pathway">
    <text evidence="7">Glycerolipid metabolism; triacylglycerol degradation.</text>
</comment>
<evidence type="ECO:0000256" key="26">
    <source>
        <dbReference type="ARBA" id="ARBA00031112"/>
    </source>
</evidence>
<dbReference type="InterPro" id="IPR010468">
    <property type="entry name" value="HSL_N"/>
</dbReference>
<gene>
    <name evidence="46" type="ORF">U0070_018287</name>
</gene>
<comment type="catalytic activity">
    <reaction evidence="34">
        <text>1,2-di-(9Z-octadecenoyl)-glycerol + (9Z)-octadecenoate + H(+) = 1,2,3-tri-(9Z-octadecenoyl)-glycerol + H2O</text>
        <dbReference type="Rhea" id="RHEA:38379"/>
        <dbReference type="ChEBI" id="CHEBI:15377"/>
        <dbReference type="ChEBI" id="CHEBI:15378"/>
        <dbReference type="ChEBI" id="CHEBI:30823"/>
        <dbReference type="ChEBI" id="CHEBI:52323"/>
        <dbReference type="ChEBI" id="CHEBI:53753"/>
    </reaction>
    <physiologicalReaction direction="right-to-left" evidence="34">
        <dbReference type="Rhea" id="RHEA:38381"/>
    </physiologicalReaction>
</comment>
<evidence type="ECO:0000256" key="18">
    <source>
        <dbReference type="ARBA" id="ARBA00022801"/>
    </source>
</evidence>
<dbReference type="PROSITE" id="PS01174">
    <property type="entry name" value="LIPASE_GDXG_SER"/>
    <property type="match status" value="1"/>
</dbReference>
<evidence type="ECO:0000256" key="27">
    <source>
        <dbReference type="ARBA" id="ARBA00046695"/>
    </source>
</evidence>
<keyword evidence="47" id="KW-1185">Reference proteome</keyword>
<evidence type="ECO:0000256" key="16">
    <source>
        <dbReference type="ARBA" id="ARBA00022553"/>
    </source>
</evidence>
<evidence type="ECO:0000256" key="35">
    <source>
        <dbReference type="ARBA" id="ARBA00048674"/>
    </source>
</evidence>
<dbReference type="InterPro" id="IPR033140">
    <property type="entry name" value="Lipase_GDXG_put_SER_AS"/>
</dbReference>
<dbReference type="PANTHER" id="PTHR23025:SF3">
    <property type="entry name" value="HORMONE-SENSITIVE LIPASE"/>
    <property type="match status" value="1"/>
</dbReference>
<evidence type="ECO:0000256" key="39">
    <source>
        <dbReference type="ARBA" id="ARBA00049372"/>
    </source>
</evidence>
<dbReference type="PANTHER" id="PTHR23025">
    <property type="entry name" value="TRIACYLGLYCEROL LIPASE"/>
    <property type="match status" value="1"/>
</dbReference>
<feature type="compositionally biased region" description="Basic residues" evidence="43">
    <location>
        <begin position="371"/>
        <end position="381"/>
    </location>
</feature>
<feature type="compositionally biased region" description="Basic and acidic residues" evidence="43">
    <location>
        <begin position="62"/>
        <end position="71"/>
    </location>
</feature>
<dbReference type="SUPFAM" id="SSF53474">
    <property type="entry name" value="alpha/beta-Hydrolases"/>
    <property type="match status" value="1"/>
</dbReference>
<evidence type="ECO:0000256" key="25">
    <source>
        <dbReference type="ARBA" id="ARBA00030031"/>
    </source>
</evidence>
<evidence type="ECO:0000256" key="15">
    <source>
        <dbReference type="ARBA" id="ARBA00022548"/>
    </source>
</evidence>
<comment type="caution">
    <text evidence="46">The sequence shown here is derived from an EMBL/GenBank/DDBJ whole genome shotgun (WGS) entry which is preliminary data.</text>
</comment>
<comment type="catalytic activity">
    <reaction evidence="29">
        <text>1,2-di-(9Z-octadecenoyl)-glycerol + H2O = 2-(9Z-octadecenoyl)-glycerol + (9Z)-octadecenoate + H(+)</text>
        <dbReference type="Rhea" id="RHEA:38659"/>
        <dbReference type="ChEBI" id="CHEBI:15377"/>
        <dbReference type="ChEBI" id="CHEBI:15378"/>
        <dbReference type="ChEBI" id="CHEBI:30823"/>
        <dbReference type="ChEBI" id="CHEBI:52323"/>
        <dbReference type="ChEBI" id="CHEBI:73990"/>
    </reaction>
    <physiologicalReaction direction="left-to-right" evidence="29">
        <dbReference type="Rhea" id="RHEA:38660"/>
    </physiologicalReaction>
</comment>
<dbReference type="AlphaFoldDB" id="A0AAW0H713"/>
<evidence type="ECO:0000256" key="3">
    <source>
        <dbReference type="ARBA" id="ARBA00004236"/>
    </source>
</evidence>
<comment type="catalytic activity">
    <reaction evidence="38">
        <text>a monoacylglycerol + H2O = glycerol + a fatty acid + H(+)</text>
        <dbReference type="Rhea" id="RHEA:15245"/>
        <dbReference type="ChEBI" id="CHEBI:15377"/>
        <dbReference type="ChEBI" id="CHEBI:15378"/>
        <dbReference type="ChEBI" id="CHEBI:17408"/>
        <dbReference type="ChEBI" id="CHEBI:17754"/>
        <dbReference type="ChEBI" id="CHEBI:28868"/>
        <dbReference type="EC" id="3.1.1.79"/>
    </reaction>
</comment>
<dbReference type="GO" id="GO:0008203">
    <property type="term" value="P:cholesterol metabolic process"/>
    <property type="evidence" value="ECO:0007669"/>
    <property type="project" value="UniProtKB-KW"/>
</dbReference>
<dbReference type="GO" id="GO:0004771">
    <property type="term" value="F:sterol ester esterase activity"/>
    <property type="evidence" value="ECO:0007669"/>
    <property type="project" value="TreeGrafter"/>
</dbReference>
<dbReference type="Pfam" id="PF06350">
    <property type="entry name" value="HSL_N"/>
    <property type="match status" value="1"/>
</dbReference>
<dbReference type="EC" id="3.1.1.23" evidence="11"/>
<dbReference type="GO" id="GO:0005829">
    <property type="term" value="C:cytosol"/>
    <property type="evidence" value="ECO:0007669"/>
    <property type="project" value="UniProtKB-SubCell"/>
</dbReference>
<reference evidence="46 47" key="1">
    <citation type="journal article" date="2023" name="bioRxiv">
        <title>Conserved and derived expression patterns and positive selection on dental genes reveal complex evolutionary context of ever-growing rodent molars.</title>
        <authorList>
            <person name="Calamari Z.T."/>
            <person name="Song A."/>
            <person name="Cohen E."/>
            <person name="Akter M."/>
            <person name="Roy R.D."/>
            <person name="Hallikas O."/>
            <person name="Christensen M.M."/>
            <person name="Li P."/>
            <person name="Marangoni P."/>
            <person name="Jernvall J."/>
            <person name="Klein O.D."/>
        </authorList>
    </citation>
    <scope>NUCLEOTIDE SEQUENCE [LARGE SCALE GENOMIC DNA]</scope>
    <source>
        <strain evidence="46">V071</strain>
    </source>
</reference>
<evidence type="ECO:0000256" key="13">
    <source>
        <dbReference type="ARBA" id="ARBA00022475"/>
    </source>
</evidence>
<comment type="catalytic activity">
    <reaction evidence="36">
        <text>all-trans-retinyl hexadecanoate + H2O = all-trans-retinol + hexadecanoate + H(+)</text>
        <dbReference type="Rhea" id="RHEA:13933"/>
        <dbReference type="ChEBI" id="CHEBI:7896"/>
        <dbReference type="ChEBI" id="CHEBI:15377"/>
        <dbReference type="ChEBI" id="CHEBI:15378"/>
        <dbReference type="ChEBI" id="CHEBI:17336"/>
        <dbReference type="ChEBI" id="CHEBI:17616"/>
    </reaction>
    <physiologicalReaction direction="left-to-right" evidence="36">
        <dbReference type="Rhea" id="RHEA:13934"/>
    </physiologicalReaction>
</comment>
<keyword evidence="17" id="KW-0551">Lipid droplet</keyword>
<comment type="catalytic activity">
    <reaction evidence="24">
        <text>1-O-hexadecyl-2-acetyl-sn-glycerol + H2O = 1-O-hexadecyl-sn-glycerol + acetate + H(+)</text>
        <dbReference type="Rhea" id="RHEA:38563"/>
        <dbReference type="ChEBI" id="CHEBI:15377"/>
        <dbReference type="ChEBI" id="CHEBI:15378"/>
        <dbReference type="ChEBI" id="CHEBI:30089"/>
        <dbReference type="ChEBI" id="CHEBI:34115"/>
        <dbReference type="ChEBI" id="CHEBI:75936"/>
    </reaction>
    <physiologicalReaction direction="left-to-right" evidence="24">
        <dbReference type="Rhea" id="RHEA:38564"/>
    </physiologicalReaction>
</comment>
<comment type="catalytic activity">
    <reaction evidence="33">
        <text>1,2,3-tri-(9Z-octadecenoyl)-glycerol + H2O = di-(9Z)-octadecenoylglycerol + (9Z)-octadecenoate + H(+)</text>
        <dbReference type="Rhea" id="RHEA:38575"/>
        <dbReference type="ChEBI" id="CHEBI:15377"/>
        <dbReference type="ChEBI" id="CHEBI:15378"/>
        <dbReference type="ChEBI" id="CHEBI:30823"/>
        <dbReference type="ChEBI" id="CHEBI:53753"/>
        <dbReference type="ChEBI" id="CHEBI:75945"/>
    </reaction>
    <physiologicalReaction direction="left-to-right" evidence="33">
        <dbReference type="Rhea" id="RHEA:38576"/>
    </physiologicalReaction>
</comment>
<evidence type="ECO:0000256" key="29">
    <source>
        <dbReference type="ARBA" id="ARBA00047458"/>
    </source>
</evidence>
<dbReference type="PROSITE" id="PS01173">
    <property type="entry name" value="LIPASE_GDXG_HIS"/>
    <property type="match status" value="1"/>
</dbReference>
<keyword evidence="15" id="KW-0153">Cholesterol metabolism</keyword>
<evidence type="ECO:0000256" key="4">
    <source>
        <dbReference type="ARBA" id="ARBA00004345"/>
    </source>
</evidence>
<keyword evidence="22" id="KW-1207">Sterol metabolism</keyword>
<organism evidence="46 47">
    <name type="scientific">Myodes glareolus</name>
    <name type="common">Bank vole</name>
    <name type="synonym">Clethrionomys glareolus</name>
    <dbReference type="NCBI Taxonomy" id="447135"/>
    <lineage>
        <taxon>Eukaryota</taxon>
        <taxon>Metazoa</taxon>
        <taxon>Chordata</taxon>
        <taxon>Craniata</taxon>
        <taxon>Vertebrata</taxon>
        <taxon>Euteleostomi</taxon>
        <taxon>Mammalia</taxon>
        <taxon>Eutheria</taxon>
        <taxon>Euarchontoglires</taxon>
        <taxon>Glires</taxon>
        <taxon>Rodentia</taxon>
        <taxon>Myomorpha</taxon>
        <taxon>Muroidea</taxon>
        <taxon>Cricetidae</taxon>
        <taxon>Arvicolinae</taxon>
        <taxon>Myodes</taxon>
    </lineage>
</organism>
<comment type="subunit">
    <text evidence="27">Monomer and homodimer. Interacts with CAVIN1 in the adipocyte cytoplasm. Interacts with PLIN5.</text>
</comment>
<evidence type="ECO:0000256" key="9">
    <source>
        <dbReference type="ARBA" id="ARBA00010515"/>
    </source>
</evidence>
<dbReference type="InterPro" id="IPR002168">
    <property type="entry name" value="Lipase_GDXG_HIS_AS"/>
</dbReference>
<accession>A0AAW0H713</accession>
<evidence type="ECO:0000256" key="19">
    <source>
        <dbReference type="ARBA" id="ARBA00022963"/>
    </source>
</evidence>
<dbReference type="EC" id="3.1.1.79" evidence="10"/>
<evidence type="ECO:0000256" key="23">
    <source>
        <dbReference type="ARBA" id="ARBA00023221"/>
    </source>
</evidence>
<evidence type="ECO:0000259" key="44">
    <source>
        <dbReference type="Pfam" id="PF06350"/>
    </source>
</evidence>
<comment type="pathway">
    <text evidence="8">Lipid metabolism.</text>
</comment>
<evidence type="ECO:0000256" key="6">
    <source>
        <dbReference type="ARBA" id="ARBA00004514"/>
    </source>
</evidence>
<sequence>EIPTVEPDSTSVSRPEWEPETQQRPIIQPDPGSETTLKDHLGSKMLQEFGTPQKPNLPHEPTAQHETEFQQKPRVPQKSALLQKILSPLASPAPQQSLPSQKVLLDQQEATSHWGPGAGKVSTTPQESQLRKEHVGMTGSRPTEPPLAPHEVEATSTTQAGPGPPKKSPAQIYSPSQERLEQSDPTTQQTPEVQETKSKQGSVRESGFLTRLHELSIQRTAQEWKTFFDWITESDTEGHLSSSSQSNLPEPKSGMVIPGMPLSFKEKLDCETVPGYGGKSPHRMKASLQPHKHFWDTADGRAKAFGPTLWRRGLAGSKPRIGRFGGRAVRRDWTAGIGPRAGTGKELMEPAVESGSVGTRASKQAKEGSKNRSRRRWRKGKVKASAFSHSMDLRTMTQSLVTLAEDNMAFFSSQGPGETARRLSNVFAGVREQALGLEPTLGQLLGVAHHFDLDTETPANGYRSLVHTARCCLAHLLHKSRYVASNRRSIFFRASHNLAEMEAYLAALTQLRALSYYAQRLLAINRPGVLFFEGDEGLTADFLQEYVTLHKGCFYGRCLGFQFTPAIRPFLQTLSIGLVSFGEHYKRNETGLSVTASSLFTGGRFAIDPELRGAEFERIIQNLDVHFWKAFWNITEIEVLSSLANMASTTVRVSRLLSLPPEAFEMPLTSDPKLTVTISPPLAHTGPGPVLARLISYDLREGQDSKALNSLVKSEGPRLELRPRPQQAPRSRALVIHIHGGGFVAQTSKSHEPYLKTWAQELGVPIISIDYSLAPEAPFPRALEECFFAYCWAVKHCNLLGSTGERICLAGDSAGGNLCITVSLRAAAYGVRVPDGIMAAYPVTTLQPSVSPSRLLSLMDPLLPLSVLSKCVSAYSGTETEDHSDSDQKALGVMGLVQRDTSLFLRDLRLGASSWLNSFLELSGHKPQKTSAPTAEAVRPPESMRRSVSEAALAQPEGLLNTDTLKTLTITDLSFKGSSETSDTPEMSLSMETLGPSTPSDVNFFLRPENSQEEAEAKDDVGAMDRGPRVRAAFPEGFRPRRSSQGILRMPLYSSPIVKNPFMSPLLAPDNMLKTLPPVHMVACALDPMLDDSVMFARRLRDLGQPVTLNVVEDLPHGFLSLAALCRETRQAAELCVQRIRLVLTPPSTPLI</sequence>
<dbReference type="Proteomes" id="UP001488838">
    <property type="component" value="Unassembled WGS sequence"/>
</dbReference>
<feature type="active site" evidence="42">
    <location>
        <position position="813"/>
    </location>
</feature>
<keyword evidence="21" id="KW-0472">Membrane</keyword>
<comment type="catalytic activity">
    <reaction evidence="2">
        <text>Hydrolyzes glycerol monoesters of long-chain fatty acids.</text>
        <dbReference type="EC" id="3.1.1.23"/>
    </reaction>
</comment>
<evidence type="ECO:0000256" key="14">
    <source>
        <dbReference type="ARBA" id="ARBA00022490"/>
    </source>
</evidence>
<evidence type="ECO:0000256" key="38">
    <source>
        <dbReference type="ARBA" id="ARBA00049208"/>
    </source>
</evidence>
<feature type="domain" description="Alpha/beta hydrolase fold-3" evidence="45">
    <location>
        <begin position="1055"/>
        <end position="1120"/>
    </location>
</feature>
<keyword evidence="18" id="KW-0378">Hydrolase</keyword>
<dbReference type="GO" id="GO:0005901">
    <property type="term" value="C:caveola"/>
    <property type="evidence" value="ECO:0007669"/>
    <property type="project" value="UniProtKB-SubCell"/>
</dbReference>
<dbReference type="GO" id="GO:0019433">
    <property type="term" value="P:triglyceride catabolic process"/>
    <property type="evidence" value="ECO:0007669"/>
    <property type="project" value="TreeGrafter"/>
</dbReference>
<evidence type="ECO:0000256" key="12">
    <source>
        <dbReference type="ARBA" id="ARBA00015845"/>
    </source>
</evidence>
<dbReference type="InterPro" id="IPR029058">
    <property type="entry name" value="AB_hydrolase_fold"/>
</dbReference>
<dbReference type="FunFam" id="3.40.50.1820:FF:000110">
    <property type="entry name" value="Hormone-sensitive lipase"/>
    <property type="match status" value="1"/>
</dbReference>
<comment type="catalytic activity">
    <reaction evidence="28">
        <text>1-(9Z-octadecenoyl)-glycerol + H2O = glycerol + (9Z)-octadecenoate + H(+)</text>
        <dbReference type="Rhea" id="RHEA:38487"/>
        <dbReference type="ChEBI" id="CHEBI:15377"/>
        <dbReference type="ChEBI" id="CHEBI:15378"/>
        <dbReference type="ChEBI" id="CHEBI:17754"/>
        <dbReference type="ChEBI" id="CHEBI:30823"/>
        <dbReference type="ChEBI" id="CHEBI:75342"/>
    </reaction>
    <physiologicalReaction direction="left-to-right" evidence="28">
        <dbReference type="Rhea" id="RHEA:38488"/>
    </physiologicalReaction>
</comment>
<dbReference type="Gene3D" id="3.40.50.1820">
    <property type="entry name" value="alpha/beta hydrolase"/>
    <property type="match status" value="2"/>
</dbReference>
<evidence type="ECO:0000256" key="32">
    <source>
        <dbReference type="ARBA" id="ARBA00047674"/>
    </source>
</evidence>
<comment type="catalytic activity">
    <reaction evidence="30">
        <text>2-(5Z,8Z,11Z,14Z-eicosatetraenoyl)-glycerol + H2O = glycerol + (5Z,8Z,11Z,14Z)-eicosatetraenoate + H(+)</text>
        <dbReference type="Rhea" id="RHEA:26132"/>
        <dbReference type="ChEBI" id="CHEBI:15377"/>
        <dbReference type="ChEBI" id="CHEBI:15378"/>
        <dbReference type="ChEBI" id="CHEBI:17754"/>
        <dbReference type="ChEBI" id="CHEBI:32395"/>
        <dbReference type="ChEBI" id="CHEBI:52392"/>
    </reaction>
    <physiologicalReaction direction="left-to-right" evidence="30">
        <dbReference type="Rhea" id="RHEA:26133"/>
    </physiologicalReaction>
</comment>
<dbReference type="GO" id="GO:0004806">
    <property type="term" value="F:triacylglycerol lipase activity"/>
    <property type="evidence" value="ECO:0007669"/>
    <property type="project" value="TreeGrafter"/>
</dbReference>
<evidence type="ECO:0000256" key="21">
    <source>
        <dbReference type="ARBA" id="ARBA00023136"/>
    </source>
</evidence>
<evidence type="ECO:0000256" key="10">
    <source>
        <dbReference type="ARBA" id="ARBA00013088"/>
    </source>
</evidence>
<feature type="domain" description="Alpha/beta hydrolase fold-3" evidence="45">
    <location>
        <begin position="735"/>
        <end position="883"/>
    </location>
</feature>
<comment type="catalytic activity">
    <reaction evidence="31">
        <text>cholesteryl (9Z-octadecenoate) + H2O = cholesterol + (9Z)-octadecenoate + H(+)</text>
        <dbReference type="Rhea" id="RHEA:33875"/>
        <dbReference type="ChEBI" id="CHEBI:15377"/>
        <dbReference type="ChEBI" id="CHEBI:15378"/>
        <dbReference type="ChEBI" id="CHEBI:16113"/>
        <dbReference type="ChEBI" id="CHEBI:30823"/>
        <dbReference type="ChEBI" id="CHEBI:46898"/>
    </reaction>
    <physiologicalReaction direction="left-to-right" evidence="31">
        <dbReference type="Rhea" id="RHEA:33876"/>
    </physiologicalReaction>
</comment>
<evidence type="ECO:0000256" key="34">
    <source>
        <dbReference type="ARBA" id="ARBA00048657"/>
    </source>
</evidence>
<keyword evidence="14" id="KW-0963">Cytoplasm</keyword>
<evidence type="ECO:0000256" key="30">
    <source>
        <dbReference type="ARBA" id="ARBA00047476"/>
    </source>
</evidence>
<evidence type="ECO:0000256" key="5">
    <source>
        <dbReference type="ARBA" id="ARBA00004502"/>
    </source>
</evidence>
<evidence type="ECO:0000256" key="24">
    <source>
        <dbReference type="ARBA" id="ARBA00023406"/>
    </source>
</evidence>
<evidence type="ECO:0000256" key="28">
    <source>
        <dbReference type="ARBA" id="ARBA00047438"/>
    </source>
</evidence>
<name>A0AAW0H713_MYOGA</name>
<evidence type="ECO:0000256" key="41">
    <source>
        <dbReference type="ARBA" id="ARBA00049519"/>
    </source>
</evidence>
<proteinExistence type="inferred from homology"/>
<dbReference type="Pfam" id="PF07859">
    <property type="entry name" value="Abhydrolase_3"/>
    <property type="match status" value="2"/>
</dbReference>
<evidence type="ECO:0000256" key="7">
    <source>
        <dbReference type="ARBA" id="ARBA00004879"/>
    </source>
</evidence>
<comment type="subcellular location">
    <subcellularLocation>
        <location evidence="3">Cell membrane</location>
    </subcellularLocation>
    <subcellularLocation>
        <location evidence="6">Cytoplasm</location>
        <location evidence="6">Cytosol</location>
    </subcellularLocation>
    <subcellularLocation>
        <location evidence="5">Lipid droplet</location>
    </subcellularLocation>
    <subcellularLocation>
        <location evidence="4">Membrane</location>
        <location evidence="4">Caveola</location>
    </subcellularLocation>
</comment>
<dbReference type="InterPro" id="IPR013094">
    <property type="entry name" value="AB_hydrolase_3"/>
</dbReference>
<keyword evidence="19" id="KW-0442">Lipid degradation</keyword>
<evidence type="ECO:0000313" key="46">
    <source>
        <dbReference type="EMBL" id="KAK7798519.1"/>
    </source>
</evidence>